<dbReference type="RefSeq" id="WP_005161269.1">
    <property type="nucleotide sequence ID" value="NZ_ANMG01000050.1"/>
</dbReference>
<dbReference type="AlphaFoldDB" id="M2QGQ6"/>
<evidence type="ECO:0000313" key="5">
    <source>
        <dbReference type="Proteomes" id="UP000188551"/>
    </source>
</evidence>
<proteinExistence type="predicted"/>
<dbReference type="Proteomes" id="UP000188551">
    <property type="component" value="Unassembled WGS sequence"/>
</dbReference>
<dbReference type="Proteomes" id="UP000014137">
    <property type="component" value="Unassembled WGS sequence"/>
</dbReference>
<evidence type="ECO:0000256" key="1">
    <source>
        <dbReference type="SAM" id="Phobius"/>
    </source>
</evidence>
<evidence type="ECO:0000313" key="4">
    <source>
        <dbReference type="Proteomes" id="UP000014137"/>
    </source>
</evidence>
<protein>
    <submittedName>
        <fullName evidence="2">Uncharacterized protein</fullName>
    </submittedName>
</protein>
<keyword evidence="1" id="KW-0472">Membrane</keyword>
<comment type="caution">
    <text evidence="2">The sequence shown here is derived from an EMBL/GenBank/DDBJ whole genome shotgun (WGS) entry which is preliminary data.</text>
</comment>
<reference evidence="3 5" key="2">
    <citation type="submission" date="2017-02" db="EMBL/GenBank/DDBJ databases">
        <title>Amycolatopsis azurea DSM 43854 draft genome.</title>
        <authorList>
            <person name="Mayilraj S."/>
        </authorList>
    </citation>
    <scope>NUCLEOTIDE SEQUENCE [LARGE SCALE GENOMIC DNA]</scope>
    <source>
        <strain evidence="3 5">DSM 43854</strain>
    </source>
</reference>
<name>M2QGQ6_9PSEU</name>
<dbReference type="EMBL" id="ANMG01000050">
    <property type="protein sequence ID" value="EMD25177.1"/>
    <property type="molecule type" value="Genomic_DNA"/>
</dbReference>
<evidence type="ECO:0000313" key="3">
    <source>
        <dbReference type="EMBL" id="OOC01671.1"/>
    </source>
</evidence>
<gene>
    <name evidence="3" type="ORF">B0293_35630</name>
    <name evidence="2" type="ORF">C791_5186</name>
</gene>
<evidence type="ECO:0000313" key="2">
    <source>
        <dbReference type="EMBL" id="EMD25177.1"/>
    </source>
</evidence>
<keyword evidence="5" id="KW-1185">Reference proteome</keyword>
<keyword evidence="1" id="KW-1133">Transmembrane helix</keyword>
<dbReference type="PATRIC" id="fig|1238180.3.peg.5101"/>
<sequence>MNNSKSVLVTASLWLLLLISAATNSIGMLAGLDYTFRMIAGAVAVVCIVLLVVRYIAGRKA</sequence>
<feature type="transmembrane region" description="Helical" evidence="1">
    <location>
        <begin position="38"/>
        <end position="57"/>
    </location>
</feature>
<accession>M2QGQ6</accession>
<organism evidence="2 4">
    <name type="scientific">Amycolatopsis azurea DSM 43854</name>
    <dbReference type="NCBI Taxonomy" id="1238180"/>
    <lineage>
        <taxon>Bacteria</taxon>
        <taxon>Bacillati</taxon>
        <taxon>Actinomycetota</taxon>
        <taxon>Actinomycetes</taxon>
        <taxon>Pseudonocardiales</taxon>
        <taxon>Pseudonocardiaceae</taxon>
        <taxon>Amycolatopsis</taxon>
    </lineage>
</organism>
<dbReference type="EMBL" id="MUXN01000027">
    <property type="protein sequence ID" value="OOC01671.1"/>
    <property type="molecule type" value="Genomic_DNA"/>
</dbReference>
<reference evidence="2 4" key="1">
    <citation type="submission" date="2012-10" db="EMBL/GenBank/DDBJ databases">
        <title>Genome assembly of Amycolatopsis azurea DSM 43854.</title>
        <authorList>
            <person name="Khatri I."/>
            <person name="Kaur I."/>
            <person name="Subramanian S."/>
            <person name="Mayilraj S."/>
        </authorList>
    </citation>
    <scope>NUCLEOTIDE SEQUENCE [LARGE SCALE GENOMIC DNA]</scope>
    <source>
        <strain evidence="2 4">DSM 43854</strain>
    </source>
</reference>
<keyword evidence="1" id="KW-0812">Transmembrane</keyword>